<feature type="compositionally biased region" description="Polar residues" evidence="1">
    <location>
        <begin position="84"/>
        <end position="105"/>
    </location>
</feature>
<dbReference type="GeneID" id="7451164"/>
<sequence length="128" mass="13976">SKPPPPPPPNERSTAPTSSTQMQSTTCEYLVVPESPVAFATSASRIPPPPQLRIHQTQQPLHHQHKYSSESEPSSSNFIVHLPTYSSPDPTPSRQIHPLSTSHTKSAIPPLPYSSTNDDREPTTPLPT</sequence>
<feature type="region of interest" description="Disordered" evidence="1">
    <location>
        <begin position="1"/>
        <end position="24"/>
    </location>
</feature>
<dbReference type="InParanoid" id="B8C5A2"/>
<evidence type="ECO:0000313" key="3">
    <source>
        <dbReference type="Proteomes" id="UP000001449"/>
    </source>
</evidence>
<dbReference type="AlphaFoldDB" id="B8C5A2"/>
<dbReference type="KEGG" id="tps:THAPSDRAFT_262764"/>
<gene>
    <name evidence="2" type="ORF">THAPSDRAFT_262764</name>
</gene>
<dbReference type="EMBL" id="CM000643">
    <property type="protein sequence ID" value="EED91472.1"/>
    <property type="molecule type" value="Genomic_DNA"/>
</dbReference>
<feature type="non-terminal residue" evidence="2">
    <location>
        <position position="1"/>
    </location>
</feature>
<evidence type="ECO:0000313" key="2">
    <source>
        <dbReference type="EMBL" id="EED91472.1"/>
    </source>
</evidence>
<reference evidence="2 3" key="2">
    <citation type="journal article" date="2008" name="Nature">
        <title>The Phaeodactylum genome reveals the evolutionary history of diatom genomes.</title>
        <authorList>
            <person name="Bowler C."/>
            <person name="Allen A.E."/>
            <person name="Badger J.H."/>
            <person name="Grimwood J."/>
            <person name="Jabbari K."/>
            <person name="Kuo A."/>
            <person name="Maheswari U."/>
            <person name="Martens C."/>
            <person name="Maumus F."/>
            <person name="Otillar R.P."/>
            <person name="Rayko E."/>
            <person name="Salamov A."/>
            <person name="Vandepoele K."/>
            <person name="Beszteri B."/>
            <person name="Gruber A."/>
            <person name="Heijde M."/>
            <person name="Katinka M."/>
            <person name="Mock T."/>
            <person name="Valentin K."/>
            <person name="Verret F."/>
            <person name="Berges J.A."/>
            <person name="Brownlee C."/>
            <person name="Cadoret J.P."/>
            <person name="Chiovitti A."/>
            <person name="Choi C.J."/>
            <person name="Coesel S."/>
            <person name="De Martino A."/>
            <person name="Detter J.C."/>
            <person name="Durkin C."/>
            <person name="Falciatore A."/>
            <person name="Fournet J."/>
            <person name="Haruta M."/>
            <person name="Huysman M.J."/>
            <person name="Jenkins B.D."/>
            <person name="Jiroutova K."/>
            <person name="Jorgensen R.E."/>
            <person name="Joubert Y."/>
            <person name="Kaplan A."/>
            <person name="Kroger N."/>
            <person name="Kroth P.G."/>
            <person name="La Roche J."/>
            <person name="Lindquist E."/>
            <person name="Lommer M."/>
            <person name="Martin-Jezequel V."/>
            <person name="Lopez P.J."/>
            <person name="Lucas S."/>
            <person name="Mangogna M."/>
            <person name="McGinnis K."/>
            <person name="Medlin L.K."/>
            <person name="Montsant A."/>
            <person name="Oudot-Le Secq M.P."/>
            <person name="Napoli C."/>
            <person name="Obornik M."/>
            <person name="Parker M.S."/>
            <person name="Petit J.L."/>
            <person name="Porcel B.M."/>
            <person name="Poulsen N."/>
            <person name="Robison M."/>
            <person name="Rychlewski L."/>
            <person name="Rynearson T.A."/>
            <person name="Schmutz J."/>
            <person name="Shapiro H."/>
            <person name="Siaut M."/>
            <person name="Stanley M."/>
            <person name="Sussman M.R."/>
            <person name="Taylor A.R."/>
            <person name="Vardi A."/>
            <person name="von Dassow P."/>
            <person name="Vyverman W."/>
            <person name="Willis A."/>
            <person name="Wyrwicz L.S."/>
            <person name="Rokhsar D.S."/>
            <person name="Weissenbach J."/>
            <person name="Armbrust E.V."/>
            <person name="Green B.R."/>
            <person name="Van de Peer Y."/>
            <person name="Grigoriev I.V."/>
        </authorList>
    </citation>
    <scope>NUCLEOTIDE SEQUENCE [LARGE SCALE GENOMIC DNA]</scope>
    <source>
        <strain evidence="2 3">CCMP1335</strain>
    </source>
</reference>
<feature type="region of interest" description="Disordered" evidence="1">
    <location>
        <begin position="40"/>
        <end position="128"/>
    </location>
</feature>
<reference evidence="2 3" key="1">
    <citation type="journal article" date="2004" name="Science">
        <title>The genome of the diatom Thalassiosira pseudonana: ecology, evolution, and metabolism.</title>
        <authorList>
            <person name="Armbrust E.V."/>
            <person name="Berges J.A."/>
            <person name="Bowler C."/>
            <person name="Green B.R."/>
            <person name="Martinez D."/>
            <person name="Putnam N.H."/>
            <person name="Zhou S."/>
            <person name="Allen A.E."/>
            <person name="Apt K.E."/>
            <person name="Bechner M."/>
            <person name="Brzezinski M.A."/>
            <person name="Chaal B.K."/>
            <person name="Chiovitti A."/>
            <person name="Davis A.K."/>
            <person name="Demarest M.S."/>
            <person name="Detter J.C."/>
            <person name="Glavina T."/>
            <person name="Goodstein D."/>
            <person name="Hadi M.Z."/>
            <person name="Hellsten U."/>
            <person name="Hildebrand M."/>
            <person name="Jenkins B.D."/>
            <person name="Jurka J."/>
            <person name="Kapitonov V.V."/>
            <person name="Kroger N."/>
            <person name="Lau W.W."/>
            <person name="Lane T.W."/>
            <person name="Larimer F.W."/>
            <person name="Lippmeier J.C."/>
            <person name="Lucas S."/>
            <person name="Medina M."/>
            <person name="Montsant A."/>
            <person name="Obornik M."/>
            <person name="Parker M.S."/>
            <person name="Palenik B."/>
            <person name="Pazour G.J."/>
            <person name="Richardson P.M."/>
            <person name="Rynearson T.A."/>
            <person name="Saito M.A."/>
            <person name="Schwartz D.C."/>
            <person name="Thamatrakoln K."/>
            <person name="Valentin K."/>
            <person name="Vardi A."/>
            <person name="Wilkerson F.P."/>
            <person name="Rokhsar D.S."/>
        </authorList>
    </citation>
    <scope>NUCLEOTIDE SEQUENCE [LARGE SCALE GENOMIC DNA]</scope>
    <source>
        <strain evidence="2 3">CCMP1335</strain>
    </source>
</reference>
<dbReference type="RefSeq" id="XP_002291365.1">
    <property type="nucleotide sequence ID" value="XM_002291329.1"/>
</dbReference>
<dbReference type="PaxDb" id="35128-Thaps262764"/>
<evidence type="ECO:0000256" key="1">
    <source>
        <dbReference type="SAM" id="MobiDB-lite"/>
    </source>
</evidence>
<feature type="compositionally biased region" description="Pro residues" evidence="1">
    <location>
        <begin position="1"/>
        <end position="10"/>
    </location>
</feature>
<protein>
    <submittedName>
        <fullName evidence="2">Uncharacterized protein</fullName>
    </submittedName>
</protein>
<accession>B8C5A2</accession>
<feature type="non-terminal residue" evidence="2">
    <location>
        <position position="128"/>
    </location>
</feature>
<proteinExistence type="predicted"/>
<name>B8C5A2_THAPS</name>
<dbReference type="HOGENOM" id="CLU_1976392_0_0_1"/>
<feature type="compositionally biased region" description="Polar residues" evidence="1">
    <location>
        <begin position="11"/>
        <end position="24"/>
    </location>
</feature>
<keyword evidence="3" id="KW-1185">Reference proteome</keyword>
<dbReference type="Proteomes" id="UP000001449">
    <property type="component" value="Chromosome 6"/>
</dbReference>
<organism evidence="2 3">
    <name type="scientific">Thalassiosira pseudonana</name>
    <name type="common">Marine diatom</name>
    <name type="synonym">Cyclotella nana</name>
    <dbReference type="NCBI Taxonomy" id="35128"/>
    <lineage>
        <taxon>Eukaryota</taxon>
        <taxon>Sar</taxon>
        <taxon>Stramenopiles</taxon>
        <taxon>Ochrophyta</taxon>
        <taxon>Bacillariophyta</taxon>
        <taxon>Coscinodiscophyceae</taxon>
        <taxon>Thalassiosirophycidae</taxon>
        <taxon>Thalassiosirales</taxon>
        <taxon>Thalassiosiraceae</taxon>
        <taxon>Thalassiosira</taxon>
    </lineage>
</organism>